<dbReference type="AlphaFoldDB" id="A0A164SES5"/>
<accession>A0A164SES5</accession>
<dbReference type="Proteomes" id="UP000076722">
    <property type="component" value="Unassembled WGS sequence"/>
</dbReference>
<name>A0A164SES5_9AGAM</name>
<evidence type="ECO:0008006" key="3">
    <source>
        <dbReference type="Google" id="ProtNLM"/>
    </source>
</evidence>
<dbReference type="STRING" id="1314777.A0A164SES5"/>
<proteinExistence type="predicted"/>
<evidence type="ECO:0000313" key="1">
    <source>
        <dbReference type="EMBL" id="KZS91406.1"/>
    </source>
</evidence>
<keyword evidence="2" id="KW-1185">Reference proteome</keyword>
<organism evidence="1 2">
    <name type="scientific">Sistotremastrum niveocremeum HHB9708</name>
    <dbReference type="NCBI Taxonomy" id="1314777"/>
    <lineage>
        <taxon>Eukaryota</taxon>
        <taxon>Fungi</taxon>
        <taxon>Dikarya</taxon>
        <taxon>Basidiomycota</taxon>
        <taxon>Agaricomycotina</taxon>
        <taxon>Agaricomycetes</taxon>
        <taxon>Sistotremastrales</taxon>
        <taxon>Sistotremastraceae</taxon>
        <taxon>Sertulicium</taxon>
        <taxon>Sertulicium niveocremeum</taxon>
    </lineage>
</organism>
<gene>
    <name evidence="1" type="ORF">SISNIDRAFT_467660</name>
</gene>
<protein>
    <recommendedName>
        <fullName evidence="3">F-box domain-containing protein</fullName>
    </recommendedName>
</protein>
<sequence length="1213" mass="138779">MLFRVTEIKSRDEMLEYLIVFVGKGKRARNIQVKDEHCARVFHETKASYFVALLESDRVRSLDQNESQHSAGMDVVEIILQRTSEEKYSKRVSEQAVDVELDNWLKRGTARLLAEFETASSPFNPEHENMDIMSRRIQNINTKIGKLADETLSEIFGIAIDLYRSESFFDAQFGWRLLLAICSRWRTILIDTASFWSTIWLDWSPELVQLFATRSRQHLLNILTHSAISPKDVRGTNAAKLIGSNTSRIRSLKVLWQGYYTEPPFDGFVGIRPLLEDGYYPGEQTSFYPHLNQATFVLRNSPDIIIETIEIQAPDLTHLHLENVLFSTGSWTFLNQLTDLHLKFELCLSSQDVVYILARIPQLKSCIIKTVYDGSPSSIFSTLSPGRIVMASLECFEINHLDWPSVRDVMSHLSIPATTSIKLVMTWLMEVGPADTRVVLAPVIAPRIQLYDTLELNDRIDRLLLKSTDRPGYLDISLYDWCQSEGDPVLVSMFEFISRSLLIVEHLLSLTLVDLPRDPDRRPSVFHGVFEALPNLLSLSVLRCEDASDVFVGFRSEVGILKCPRLTHVDLRNSYCPPEFLLEFVRNRRSRGARIQWLRMTEGTCSPSIAWDIRIEVGKLLEVPRDQPNVVYQWFNSSSSLRSRFWGDLLSGTEGEKNSRKFWVRLYRLYLMSLRDTLWWGLLSIYQLLASIKARGPPNPPPVTRATLRHSPFKRLDISQVFSDRPNGNLLLRRAHNFATGIGKLADETLSEIFGMVIEMHNTTESSAFGLQWRFLLFICSRWRTVIIETASFWSAIWFDWHPSLAQLFASRSRNHALKLHTILSISHKDVLCAHASELIASNASRITCLGIVWVGSGTEITEDGFPIRVTTLNKFMSQKQAASFPRLTEATFASRDLLRDEEILDVHAPELRHLHLQSVQLNAESWSVLTQLTDLRLECGGSLKNEDILYILEKVSHLRSCIIVTESDFLEGPIRPPSSPGRIDMKSLETLTIDQLDWPIIRDIVVHLIIPPTARVELVLRWEGEEEVDVIFAPLIAPRVQFQDTLKVTPETVTLTSRDEPGSFDVRVHEWCCHEDQYLTEAVLDFISDSPTIFQHLVVLILVKFPETPDDPQELLLQSAIRVLTNLREICVLRSEDADRVILAFKSERLLCPHLARLRLQDSLYSLDSLFEFVRDRRLRGAMIQRLEIDVGVDDHARVSLIRSEVGELVEA</sequence>
<reference evidence="1 2" key="1">
    <citation type="journal article" date="2016" name="Mol. Biol. Evol.">
        <title>Comparative Genomics of Early-Diverging Mushroom-Forming Fungi Provides Insights into the Origins of Lignocellulose Decay Capabilities.</title>
        <authorList>
            <person name="Nagy L.G."/>
            <person name="Riley R."/>
            <person name="Tritt A."/>
            <person name="Adam C."/>
            <person name="Daum C."/>
            <person name="Floudas D."/>
            <person name="Sun H."/>
            <person name="Yadav J.S."/>
            <person name="Pangilinan J."/>
            <person name="Larsson K.H."/>
            <person name="Matsuura K."/>
            <person name="Barry K."/>
            <person name="Labutti K."/>
            <person name="Kuo R."/>
            <person name="Ohm R.A."/>
            <person name="Bhattacharya S.S."/>
            <person name="Shirouzu T."/>
            <person name="Yoshinaga Y."/>
            <person name="Martin F.M."/>
            <person name="Grigoriev I.V."/>
            <person name="Hibbett D.S."/>
        </authorList>
    </citation>
    <scope>NUCLEOTIDE SEQUENCE [LARGE SCALE GENOMIC DNA]</scope>
    <source>
        <strain evidence="1 2">HHB9708</strain>
    </source>
</reference>
<dbReference type="EMBL" id="KV419415">
    <property type="protein sequence ID" value="KZS91406.1"/>
    <property type="molecule type" value="Genomic_DNA"/>
</dbReference>
<dbReference type="OrthoDB" id="2269034at2759"/>
<evidence type="ECO:0000313" key="2">
    <source>
        <dbReference type="Proteomes" id="UP000076722"/>
    </source>
</evidence>